<dbReference type="InterPro" id="IPR058130">
    <property type="entry name" value="PEA_transf_C"/>
</dbReference>
<gene>
    <name evidence="9" type="ORF">IX83_00925</name>
</gene>
<dbReference type="HOGENOM" id="CLU_036697_1_0_4"/>
<dbReference type="KEGG" id="bpsi:IX83_00925"/>
<keyword evidence="6 7" id="KW-0472">Membrane</keyword>
<dbReference type="Pfam" id="PF00884">
    <property type="entry name" value="Sulfatase"/>
    <property type="match status" value="1"/>
</dbReference>
<dbReference type="Proteomes" id="UP000028945">
    <property type="component" value="Chromosome"/>
</dbReference>
<dbReference type="InterPro" id="IPR017850">
    <property type="entry name" value="Alkaline_phosphatase_core_sf"/>
</dbReference>
<dbReference type="eggNOG" id="COG2194">
    <property type="taxonomic scope" value="Bacteria"/>
</dbReference>
<keyword evidence="4 7" id="KW-0812">Transmembrane</keyword>
<dbReference type="SUPFAM" id="SSF53649">
    <property type="entry name" value="Alkaline phosphatase-like"/>
    <property type="match status" value="1"/>
</dbReference>
<feature type="transmembrane region" description="Helical" evidence="7">
    <location>
        <begin position="34"/>
        <end position="54"/>
    </location>
</feature>
<evidence type="ECO:0000256" key="2">
    <source>
        <dbReference type="ARBA" id="ARBA00022475"/>
    </source>
</evidence>
<evidence type="ECO:0000256" key="3">
    <source>
        <dbReference type="ARBA" id="ARBA00022679"/>
    </source>
</evidence>
<comment type="subcellular location">
    <subcellularLocation>
        <location evidence="1">Cell membrane</location>
        <topology evidence="1">Multi-pass membrane protein</topology>
    </subcellularLocation>
</comment>
<dbReference type="CDD" id="cd16017">
    <property type="entry name" value="LptA"/>
    <property type="match status" value="1"/>
</dbReference>
<dbReference type="GO" id="GO:0016776">
    <property type="term" value="F:phosphotransferase activity, phosphate group as acceptor"/>
    <property type="evidence" value="ECO:0007669"/>
    <property type="project" value="TreeGrafter"/>
</dbReference>
<dbReference type="InterPro" id="IPR040423">
    <property type="entry name" value="PEA_transferase"/>
</dbReference>
<dbReference type="PANTHER" id="PTHR30443">
    <property type="entry name" value="INNER MEMBRANE PROTEIN"/>
    <property type="match status" value="1"/>
</dbReference>
<protein>
    <recommendedName>
        <fullName evidence="8">Sulfatase N-terminal domain-containing protein</fullName>
    </recommendedName>
</protein>
<proteinExistence type="predicted"/>
<reference evidence="9 10" key="1">
    <citation type="journal article" date="2014" name="BMC Genomics">
        <title>A genomic perspective on a new bacterial genus and species from the Alcaligenaceae family, Basilea psittacipulmonis.</title>
        <authorList>
            <person name="Whiteson K.L."/>
            <person name="Hernandez D."/>
            <person name="Lazarevic V."/>
            <person name="Gaia N."/>
            <person name="Farinelli L."/>
            <person name="Francois P."/>
            <person name="Pilo P."/>
            <person name="Frey J."/>
            <person name="Schrenzel J."/>
        </authorList>
    </citation>
    <scope>NUCLEOTIDE SEQUENCE [LARGE SCALE GENOMIC DNA]</scope>
    <source>
        <strain evidence="9 10">DSM 24701</strain>
    </source>
</reference>
<keyword evidence="2" id="KW-1003">Cell membrane</keyword>
<dbReference type="Gene3D" id="3.40.720.10">
    <property type="entry name" value="Alkaline Phosphatase, subunit A"/>
    <property type="match status" value="1"/>
</dbReference>
<organism evidence="9 10">
    <name type="scientific">Basilea psittacipulmonis DSM 24701</name>
    <dbReference type="NCBI Taxonomy" id="1072685"/>
    <lineage>
        <taxon>Bacteria</taxon>
        <taxon>Pseudomonadati</taxon>
        <taxon>Pseudomonadota</taxon>
        <taxon>Betaproteobacteria</taxon>
        <taxon>Burkholderiales</taxon>
        <taxon>Alcaligenaceae</taxon>
        <taxon>Basilea</taxon>
    </lineage>
</organism>
<dbReference type="EMBL" id="CP009238">
    <property type="protein sequence ID" value="AIL32075.1"/>
    <property type="molecule type" value="Genomic_DNA"/>
</dbReference>
<evidence type="ECO:0000256" key="4">
    <source>
        <dbReference type="ARBA" id="ARBA00022692"/>
    </source>
</evidence>
<evidence type="ECO:0000256" key="7">
    <source>
        <dbReference type="SAM" id="Phobius"/>
    </source>
</evidence>
<feature type="transmembrane region" description="Helical" evidence="7">
    <location>
        <begin position="61"/>
        <end position="81"/>
    </location>
</feature>
<accession>A0A077DB11</accession>
<feature type="transmembrane region" description="Helical" evidence="7">
    <location>
        <begin position="107"/>
        <end position="128"/>
    </location>
</feature>
<feature type="domain" description="Sulfatase N-terminal" evidence="8">
    <location>
        <begin position="216"/>
        <end position="487"/>
    </location>
</feature>
<evidence type="ECO:0000256" key="5">
    <source>
        <dbReference type="ARBA" id="ARBA00022989"/>
    </source>
</evidence>
<sequence length="528" mass="61319">MKKIDVVVILLVSLVLLLSEQLYRFCFGIPLLTFSKLMETGAIFLVFVSIFRFTKYRFSRYLIILFFFIAHVANNVHYAIYESWLTGMNLYLFFKEFSEVKNAGLPMLGTLLPCILWGLGDLVIFLMARYRRQKTYWFNDVLFVAMMLYIIIRSFSTYQDHAISPKYSYGKIKSAYFSVGYMLGKILPYQWLNLSDMPVYTSNTPPHSQLHDLNIKNIILVMGESESAIHLDTFGYDRKTSPFISQLKDDPNALVRSAYASGFLTSVALPSFFNAIPHPNGLMQIYSGRTNIFNLAQQQHYKTIFHTAQAEYEMAIINLIGLHWMDEITYPTNYGYPIKENMPDNQLLPIFYQMDLDNGKHFVVLHQRGSHAPYGKYLTPEERVFGDDVFDQYDNTIYNTDRFLQKVYEHLSKRPDNDWLLIYTSDHGQYVTKAVANQGTDHEDSYLVPLVIYTRNEALKEKIAKTFDHCQRSTHQQLATFIIQIMGYDMPIADCTSAAVNRMITGDLGYLKIDMIQNTKTWIYPKKH</sequence>
<evidence type="ECO:0000313" key="10">
    <source>
        <dbReference type="Proteomes" id="UP000028945"/>
    </source>
</evidence>
<evidence type="ECO:0000313" key="9">
    <source>
        <dbReference type="EMBL" id="AIL32075.1"/>
    </source>
</evidence>
<keyword evidence="5 7" id="KW-1133">Transmembrane helix</keyword>
<keyword evidence="10" id="KW-1185">Reference proteome</keyword>
<dbReference type="InterPro" id="IPR000917">
    <property type="entry name" value="Sulfatase_N"/>
</dbReference>
<evidence type="ECO:0000256" key="6">
    <source>
        <dbReference type="ARBA" id="ARBA00023136"/>
    </source>
</evidence>
<dbReference type="GO" id="GO:0009244">
    <property type="term" value="P:lipopolysaccharide core region biosynthetic process"/>
    <property type="evidence" value="ECO:0007669"/>
    <property type="project" value="TreeGrafter"/>
</dbReference>
<dbReference type="AlphaFoldDB" id="A0A077DB11"/>
<evidence type="ECO:0000259" key="8">
    <source>
        <dbReference type="Pfam" id="PF00884"/>
    </source>
</evidence>
<feature type="transmembrane region" description="Helical" evidence="7">
    <location>
        <begin position="135"/>
        <end position="152"/>
    </location>
</feature>
<dbReference type="GO" id="GO:0005886">
    <property type="term" value="C:plasma membrane"/>
    <property type="evidence" value="ECO:0007669"/>
    <property type="project" value="UniProtKB-SubCell"/>
</dbReference>
<name>A0A077DB11_9BURK</name>
<dbReference type="OrthoDB" id="9786870at2"/>
<keyword evidence="3" id="KW-0808">Transferase</keyword>
<evidence type="ECO:0000256" key="1">
    <source>
        <dbReference type="ARBA" id="ARBA00004651"/>
    </source>
</evidence>
<dbReference type="PANTHER" id="PTHR30443:SF0">
    <property type="entry name" value="PHOSPHOETHANOLAMINE TRANSFERASE EPTA"/>
    <property type="match status" value="1"/>
</dbReference>
<dbReference type="RefSeq" id="WP_038498096.1">
    <property type="nucleotide sequence ID" value="NZ_AFWK01000091.1"/>
</dbReference>